<feature type="domain" description="CBS" evidence="10">
    <location>
        <begin position="251"/>
        <end position="309"/>
    </location>
</feature>
<comment type="similarity">
    <text evidence="2 9">Belongs to the SLC41A transporter family.</text>
</comment>
<evidence type="ECO:0000313" key="12">
    <source>
        <dbReference type="Proteomes" id="UP000050562"/>
    </source>
</evidence>
<keyword evidence="4 9" id="KW-0812">Transmembrane</keyword>
<evidence type="ECO:0000313" key="11">
    <source>
        <dbReference type="EMBL" id="KPY39757.1"/>
    </source>
</evidence>
<keyword evidence="9" id="KW-1003">Cell membrane</keyword>
<evidence type="ECO:0000256" key="3">
    <source>
        <dbReference type="ARBA" id="ARBA00022448"/>
    </source>
</evidence>
<comment type="caution">
    <text evidence="11">The sequence shown here is derived from an EMBL/GenBank/DDBJ whole genome shotgun (WGS) entry which is preliminary data.</text>
</comment>
<dbReference type="Gene3D" id="1.10.357.20">
    <property type="entry name" value="SLC41 divalent cation transporters, integral membrane domain"/>
    <property type="match status" value="1"/>
</dbReference>
<dbReference type="Pfam" id="PF00571">
    <property type="entry name" value="CBS"/>
    <property type="match status" value="2"/>
</dbReference>
<evidence type="ECO:0000256" key="9">
    <source>
        <dbReference type="RuleBase" id="RU362011"/>
    </source>
</evidence>
<keyword evidence="6 9" id="KW-1133">Transmembrane helix</keyword>
<sequence length="496" mass="55355">MIDLPGVLRCWEWSSPMTEREVKKTQESLQDRLAQVIELLQRQRIVEDLTHRQEGQHQDRVENLVHRQNLVELQRKLDDLHSADVAYILEALPLEDRLSVWQLVKAERDGDILLEVSDSVRETLIADMDDHELLAAARDMDADELADLAPELPRDVVHELMEALDSQQRERVRSALSYDEDQVGALMDFEMVTIREDVSLEVVLRYLRRLKELPGHTDKLFVVDIDGVLKGVLPIKRLLVNDPEKQVGEVMANDPVSFHPEDDAYEAAQAFERYDLISTPVVDKNGKLIGRLTIDEMVDLIREESENEVLNMAGLREEEDIFASVWRSLRNRWAWLAVNLITAFLASRVIGLFEGSIEKLVALAALMPIVAGIGGNSGNQTITMIVRAMALDQVNVGNTSRLLRKELAVGLINGLLWGGVIGVVAYMLYGSWSLGVVMTAAMTLNLLLAALMGVSIPMALAKLGRDPAMGASVMITAMTDSGGFFIFLGLATIFLL</sequence>
<dbReference type="InterPro" id="IPR000644">
    <property type="entry name" value="CBS_dom"/>
</dbReference>
<evidence type="ECO:0000256" key="6">
    <source>
        <dbReference type="ARBA" id="ARBA00022989"/>
    </source>
</evidence>
<dbReference type="PROSITE" id="PS51371">
    <property type="entry name" value="CBS"/>
    <property type="match status" value="1"/>
</dbReference>
<comment type="function">
    <text evidence="9">Acts as a magnesium transporter.</text>
</comment>
<comment type="subcellular location">
    <subcellularLocation>
        <location evidence="9">Cell membrane</location>
        <topology evidence="9">Multi-pass membrane protein</topology>
    </subcellularLocation>
    <subcellularLocation>
        <location evidence="1">Membrane</location>
        <topology evidence="1">Multi-pass membrane protein</topology>
    </subcellularLocation>
</comment>
<keyword evidence="8" id="KW-0129">CBS domain</keyword>
<organism evidence="11 12">
    <name type="scientific">Pseudomonas syringae pv. primulae</name>
    <dbReference type="NCBI Taxonomy" id="251707"/>
    <lineage>
        <taxon>Bacteria</taxon>
        <taxon>Pseudomonadati</taxon>
        <taxon>Pseudomonadota</taxon>
        <taxon>Gammaproteobacteria</taxon>
        <taxon>Pseudomonadales</taxon>
        <taxon>Pseudomonadaceae</taxon>
        <taxon>Pseudomonas</taxon>
    </lineage>
</organism>
<keyword evidence="7 9" id="KW-0472">Membrane</keyword>
<dbReference type="SUPFAM" id="SSF158791">
    <property type="entry name" value="MgtE N-terminal domain-like"/>
    <property type="match status" value="1"/>
</dbReference>
<dbReference type="GO" id="GO:0005886">
    <property type="term" value="C:plasma membrane"/>
    <property type="evidence" value="ECO:0007669"/>
    <property type="project" value="UniProtKB-SubCell"/>
</dbReference>
<gene>
    <name evidence="11" type="ORF">ALO52_04863</name>
</gene>
<protein>
    <recommendedName>
        <fullName evidence="9">Magnesium transporter MgtE</fullName>
    </recommendedName>
</protein>
<dbReference type="InterPro" id="IPR046342">
    <property type="entry name" value="CBS_dom_sf"/>
</dbReference>
<reference evidence="11 12" key="1">
    <citation type="submission" date="2015-09" db="EMBL/GenBank/DDBJ databases">
        <title>Genome announcement of multiple Pseudomonas syringae strains.</title>
        <authorList>
            <person name="Thakur S."/>
            <person name="Wang P.W."/>
            <person name="Gong Y."/>
            <person name="Weir B.S."/>
            <person name="Guttman D.S."/>
        </authorList>
    </citation>
    <scope>NUCLEOTIDE SEQUENCE [LARGE SCALE GENOMIC DNA]</scope>
    <source>
        <strain evidence="11 12">ICMP3956</strain>
    </source>
</reference>
<evidence type="ECO:0000256" key="8">
    <source>
        <dbReference type="PROSITE-ProRule" id="PRU00703"/>
    </source>
</evidence>
<dbReference type="PANTHER" id="PTHR43773:SF1">
    <property type="entry name" value="MAGNESIUM TRANSPORTER MGTE"/>
    <property type="match status" value="1"/>
</dbReference>
<comment type="caution">
    <text evidence="9">Lacks conserved residue(s) required for the propagation of feature annotation.</text>
</comment>
<dbReference type="Gene3D" id="1.25.60.10">
    <property type="entry name" value="MgtE N-terminal domain-like"/>
    <property type="match status" value="1"/>
</dbReference>
<evidence type="ECO:0000256" key="7">
    <source>
        <dbReference type="ARBA" id="ARBA00023136"/>
    </source>
</evidence>
<proteinExistence type="inferred from homology"/>
<feature type="transmembrane region" description="Helical" evidence="9">
    <location>
        <begin position="473"/>
        <end position="495"/>
    </location>
</feature>
<dbReference type="Pfam" id="PF01769">
    <property type="entry name" value="MgtE"/>
    <property type="match status" value="1"/>
</dbReference>
<evidence type="ECO:0000256" key="2">
    <source>
        <dbReference type="ARBA" id="ARBA00009749"/>
    </source>
</evidence>
<dbReference type="InterPro" id="IPR038076">
    <property type="entry name" value="MgtE_N_sf"/>
</dbReference>
<keyword evidence="9" id="KW-0479">Metal-binding</keyword>
<dbReference type="InterPro" id="IPR006668">
    <property type="entry name" value="Mg_transptr_MgtE_intracell_dom"/>
</dbReference>
<dbReference type="SMART" id="SM00116">
    <property type="entry name" value="CBS"/>
    <property type="match status" value="2"/>
</dbReference>
<dbReference type="FunFam" id="3.10.580.10:FF:000025">
    <property type="entry name" value="Magnesium transporter MgtE"/>
    <property type="match status" value="1"/>
</dbReference>
<dbReference type="Gene3D" id="3.10.580.10">
    <property type="entry name" value="CBS-domain"/>
    <property type="match status" value="1"/>
</dbReference>
<feature type="transmembrane region" description="Helical" evidence="9">
    <location>
        <begin position="435"/>
        <end position="461"/>
    </location>
</feature>
<dbReference type="PANTHER" id="PTHR43773">
    <property type="entry name" value="MAGNESIUM TRANSPORTER MGTE"/>
    <property type="match status" value="1"/>
</dbReference>
<evidence type="ECO:0000259" key="10">
    <source>
        <dbReference type="PROSITE" id="PS51371"/>
    </source>
</evidence>
<dbReference type="SMART" id="SM00924">
    <property type="entry name" value="MgtE_N"/>
    <property type="match status" value="1"/>
</dbReference>
<comment type="subunit">
    <text evidence="9">Homodimer.</text>
</comment>
<dbReference type="GO" id="GO:0015095">
    <property type="term" value="F:magnesium ion transmembrane transporter activity"/>
    <property type="evidence" value="ECO:0007669"/>
    <property type="project" value="UniProtKB-UniRule"/>
</dbReference>
<evidence type="ECO:0000256" key="4">
    <source>
        <dbReference type="ARBA" id="ARBA00022692"/>
    </source>
</evidence>
<dbReference type="Pfam" id="PF03448">
    <property type="entry name" value="MgtE_N"/>
    <property type="match status" value="1"/>
</dbReference>
<feature type="transmembrane region" description="Helical" evidence="9">
    <location>
        <begin position="365"/>
        <end position="386"/>
    </location>
</feature>
<dbReference type="SUPFAM" id="SSF161093">
    <property type="entry name" value="MgtE membrane domain-like"/>
    <property type="match status" value="1"/>
</dbReference>
<dbReference type="PATRIC" id="fig|251707.3.peg.3807"/>
<keyword evidence="5 9" id="KW-0460">Magnesium</keyword>
<evidence type="ECO:0000256" key="1">
    <source>
        <dbReference type="ARBA" id="ARBA00004141"/>
    </source>
</evidence>
<dbReference type="InterPro" id="IPR006667">
    <property type="entry name" value="SLC41_membr_dom"/>
</dbReference>
<keyword evidence="3 9" id="KW-0813">Transport</keyword>
<dbReference type="SUPFAM" id="SSF54631">
    <property type="entry name" value="CBS-domain pair"/>
    <property type="match status" value="1"/>
</dbReference>
<feature type="transmembrane region" description="Helical" evidence="9">
    <location>
        <begin position="407"/>
        <end position="429"/>
    </location>
</feature>
<dbReference type="InterPro" id="IPR006669">
    <property type="entry name" value="MgtE_transporter"/>
</dbReference>
<dbReference type="CDD" id="cd04606">
    <property type="entry name" value="CBS_pair_Mg_transporter"/>
    <property type="match status" value="1"/>
</dbReference>
<dbReference type="GO" id="GO:0046872">
    <property type="term" value="F:metal ion binding"/>
    <property type="evidence" value="ECO:0007669"/>
    <property type="project" value="UniProtKB-KW"/>
</dbReference>
<dbReference type="AlphaFoldDB" id="A0A0P9YZ62"/>
<dbReference type="Proteomes" id="UP000050562">
    <property type="component" value="Unassembled WGS sequence"/>
</dbReference>
<name>A0A0P9YZ62_9PSED</name>
<dbReference type="InterPro" id="IPR036739">
    <property type="entry name" value="SLC41_membr_dom_sf"/>
</dbReference>
<dbReference type="EMBL" id="LJRC01000051">
    <property type="protein sequence ID" value="KPY39757.1"/>
    <property type="molecule type" value="Genomic_DNA"/>
</dbReference>
<accession>A0A0P9YZ62</accession>
<dbReference type="NCBIfam" id="TIGR00400">
    <property type="entry name" value="mgtE"/>
    <property type="match status" value="1"/>
</dbReference>
<evidence type="ECO:0000256" key="5">
    <source>
        <dbReference type="ARBA" id="ARBA00022842"/>
    </source>
</evidence>